<dbReference type="Pfam" id="PF03929">
    <property type="entry name" value="PepSY_TM"/>
    <property type="match status" value="1"/>
</dbReference>
<dbReference type="STRING" id="504798.SAMN05421871_103367"/>
<dbReference type="PANTHER" id="PTHR34219:SF1">
    <property type="entry name" value="PEPSY DOMAIN-CONTAINING PROTEIN"/>
    <property type="match status" value="1"/>
</dbReference>
<dbReference type="InterPro" id="IPR005625">
    <property type="entry name" value="PepSY-ass_TM"/>
</dbReference>
<evidence type="ECO:0000313" key="1">
    <source>
        <dbReference type="EMBL" id="SDN97904.1"/>
    </source>
</evidence>
<evidence type="ECO:0000313" key="2">
    <source>
        <dbReference type="Proteomes" id="UP000199651"/>
    </source>
</evidence>
<dbReference type="AlphaFoldDB" id="A0A1H0FTI9"/>
<reference evidence="2" key="1">
    <citation type="submission" date="2016-10" db="EMBL/GenBank/DDBJ databases">
        <authorList>
            <person name="Varghese N."/>
            <person name="Submissions S."/>
        </authorList>
    </citation>
    <scope>NUCLEOTIDE SEQUENCE [LARGE SCALE GENOMIC DNA]</scope>
    <source>
        <strain evidence="2">IBRC-M 10655</strain>
    </source>
</reference>
<gene>
    <name evidence="1" type="ORF">SAMN05192558_101504</name>
</gene>
<keyword evidence="2" id="KW-1185">Reference proteome</keyword>
<dbReference type="Proteomes" id="UP000199651">
    <property type="component" value="Unassembled WGS sequence"/>
</dbReference>
<protein>
    <submittedName>
        <fullName evidence="1">PepSY-associated TM region</fullName>
    </submittedName>
</protein>
<proteinExistence type="predicted"/>
<dbReference type="PANTHER" id="PTHR34219">
    <property type="entry name" value="IRON-REGULATED INNER MEMBRANE PROTEIN-RELATED"/>
    <property type="match status" value="1"/>
</dbReference>
<organism evidence="1 2">
    <name type="scientific">Actinokineospora alba</name>
    <dbReference type="NCBI Taxonomy" id="504798"/>
    <lineage>
        <taxon>Bacteria</taxon>
        <taxon>Bacillati</taxon>
        <taxon>Actinomycetota</taxon>
        <taxon>Actinomycetes</taxon>
        <taxon>Pseudonocardiales</taxon>
        <taxon>Pseudonocardiaceae</taxon>
        <taxon>Actinokineospora</taxon>
    </lineage>
</organism>
<accession>A0A1H0FTI9</accession>
<name>A0A1H0FTI9_9PSEU</name>
<sequence length="215" mass="23089">MVSLLMFVVTGIVRSPHFGSRVVSVLDGPTVSTAPIKGSGGLIGVDRAVACASRAGLGGPLRITMATSHGRPYTVAERTVRWPIRADEVTVDPYTGRIADRVRFADTPLVSKVLKLGVLAHSGRLFGPVNQAVELLRMLGTVPLIGFGYRMWWQRGPRRGPPARRAILRTIPWPGRLVVLGSVSAVRRLLPAFGISLALFVVVEAAVNWAKEAPA</sequence>
<dbReference type="EMBL" id="FNJB01000001">
    <property type="protein sequence ID" value="SDN97904.1"/>
    <property type="molecule type" value="Genomic_DNA"/>
</dbReference>